<dbReference type="GO" id="GO:0016779">
    <property type="term" value="F:nucleotidyltransferase activity"/>
    <property type="evidence" value="ECO:0007669"/>
    <property type="project" value="UniProtKB-ARBA"/>
</dbReference>
<dbReference type="InterPro" id="IPR029044">
    <property type="entry name" value="Nucleotide-diphossugar_trans"/>
</dbReference>
<organism evidence="3">
    <name type="scientific">Accumulibacter regalis</name>
    <dbReference type="NCBI Taxonomy" id="522306"/>
    <lineage>
        <taxon>Bacteria</taxon>
        <taxon>Pseudomonadati</taxon>
        <taxon>Pseudomonadota</taxon>
        <taxon>Betaproteobacteria</taxon>
        <taxon>Candidatus Accumulibacter</taxon>
    </lineage>
</organism>
<dbReference type="SUPFAM" id="SSF53448">
    <property type="entry name" value="Nucleotide-diphospho-sugar transferases"/>
    <property type="match status" value="1"/>
</dbReference>
<gene>
    <name evidence="3" type="ordered locus">CAP2UW1_3199</name>
</gene>
<evidence type="ECO:0000256" key="1">
    <source>
        <dbReference type="ARBA" id="ARBA00022842"/>
    </source>
</evidence>
<dbReference type="PANTHER" id="PTHR43777">
    <property type="entry name" value="MOLYBDENUM COFACTOR CYTIDYLYLTRANSFERASE"/>
    <property type="match status" value="1"/>
</dbReference>
<sequence length="201" mass="20532">MPGADAGIVGILLAGGRSTRFGADKLLHPLADGTPMALASGRRLLAACPHTMSILRAGQTKLCRLLTEIGVDVRVDAACELGIGSSLACAVRATPAAAGWLVALADMPFVGASTVQSVLGALRNGAEIAAPACRGRRGHPVGFSRGCFAALASLHGEAGGRRIIEDPARSLTLIEVDDLGVIRDIDRPGDLLAVAANVARR</sequence>
<dbReference type="EMBL" id="CP001715">
    <property type="protein sequence ID" value="ACV36469.1"/>
    <property type="molecule type" value="Genomic_DNA"/>
</dbReference>
<dbReference type="CDD" id="cd04182">
    <property type="entry name" value="GT_2_like_f"/>
    <property type="match status" value="1"/>
</dbReference>
<dbReference type="KEGG" id="app:CAP2UW1_3199"/>
<reference evidence="3" key="2">
    <citation type="submission" date="2009-09" db="EMBL/GenBank/DDBJ databases">
        <title>Complete sequence of chromosome of Candidatus Accumulibacter phosphatis clade IIA str. UW-1.</title>
        <authorList>
            <consortium name="US DOE Joint Genome Institute"/>
            <person name="Martin H.G."/>
            <person name="Ivanova N."/>
            <person name="Kunin V."/>
            <person name="Warnecke F."/>
            <person name="Barry K."/>
            <person name="He S."/>
            <person name="Salamov A."/>
            <person name="Szeto E."/>
            <person name="Dalin E."/>
            <person name="Pangilinan J.L."/>
            <person name="Lapidus A."/>
            <person name="Lowry S."/>
            <person name="Kyrpides N.C."/>
            <person name="McMahon K.D."/>
            <person name="Hugenholtz P."/>
        </authorList>
    </citation>
    <scope>NUCLEOTIDE SEQUENCE [LARGE SCALE GENOMIC DNA]</scope>
    <source>
        <strain evidence="3">UW-1</strain>
    </source>
</reference>
<dbReference type="Pfam" id="PF12804">
    <property type="entry name" value="NTP_transf_3"/>
    <property type="match status" value="1"/>
</dbReference>
<dbReference type="OrthoDB" id="5298793at2"/>
<proteinExistence type="predicted"/>
<dbReference type="HOGENOM" id="CLU_061980_4_1_4"/>
<dbReference type="STRING" id="522306.CAP2UW1_3199"/>
<name>C7RVJ6_ACCRE</name>
<dbReference type="Gene3D" id="3.90.550.10">
    <property type="entry name" value="Spore Coat Polysaccharide Biosynthesis Protein SpsA, Chain A"/>
    <property type="match status" value="1"/>
</dbReference>
<dbReference type="AlphaFoldDB" id="C7RVJ6"/>
<dbReference type="eggNOG" id="COG2068">
    <property type="taxonomic scope" value="Bacteria"/>
</dbReference>
<reference evidence="3" key="1">
    <citation type="submission" date="2009-08" db="EMBL/GenBank/DDBJ databases">
        <authorList>
            <consortium name="US DOE Joint Genome Institute"/>
            <person name="Lucas S."/>
            <person name="Copeland A."/>
            <person name="Lapidus A."/>
            <person name="Glavina del Rio T."/>
            <person name="Dalin E."/>
            <person name="Tice H."/>
            <person name="Bruce D."/>
            <person name="Barry K."/>
            <person name="Pitluck S."/>
            <person name="Lowry S."/>
            <person name="Larimer F."/>
            <person name="Land M."/>
            <person name="Hauser L."/>
            <person name="Kyrpides N."/>
            <person name="Ivanova N."/>
            <person name="McMahon K.D."/>
            <person name="Hugenholtz P."/>
        </authorList>
    </citation>
    <scope>NUCLEOTIDE SEQUENCE</scope>
    <source>
        <strain evidence="3">UW-1</strain>
    </source>
</reference>
<evidence type="ECO:0000313" key="3">
    <source>
        <dbReference type="EMBL" id="ACV36469.1"/>
    </source>
</evidence>
<feature type="domain" description="MobA-like NTP transferase" evidence="2">
    <location>
        <begin position="10"/>
        <end position="166"/>
    </location>
</feature>
<evidence type="ECO:0000259" key="2">
    <source>
        <dbReference type="Pfam" id="PF12804"/>
    </source>
</evidence>
<dbReference type="PANTHER" id="PTHR43777:SF1">
    <property type="entry name" value="MOLYBDENUM COFACTOR CYTIDYLYLTRANSFERASE"/>
    <property type="match status" value="1"/>
</dbReference>
<dbReference type="InterPro" id="IPR025877">
    <property type="entry name" value="MobA-like_NTP_Trfase"/>
</dbReference>
<protein>
    <recommendedName>
        <fullName evidence="2">MobA-like NTP transferase domain-containing protein</fullName>
    </recommendedName>
</protein>
<keyword evidence="1" id="KW-0460">Magnesium</keyword>
<accession>C7RVJ6</accession>